<accession>A0A5C3MEW1</accession>
<sequence>MNPTTIVQWSQASALLGIKYSTLWDILSIPAIWFSWCCIAFTIATLQQIWDISTSISNSIPELGRWFQFRSNGNQCPWCSFVFHADMRGILSRVYYVQGILEDVLSCYRECSSTGILQLPRPFSILNYQIQRA</sequence>
<keyword evidence="1" id="KW-0472">Membrane</keyword>
<gene>
    <name evidence="2" type="ORF">BDQ12DRAFT_507598</name>
</gene>
<reference evidence="2 3" key="1">
    <citation type="journal article" date="2019" name="Nat. Ecol. Evol.">
        <title>Megaphylogeny resolves global patterns of mushroom evolution.</title>
        <authorList>
            <person name="Varga T."/>
            <person name="Krizsan K."/>
            <person name="Foldi C."/>
            <person name="Dima B."/>
            <person name="Sanchez-Garcia M."/>
            <person name="Sanchez-Ramirez S."/>
            <person name="Szollosi G.J."/>
            <person name="Szarkandi J.G."/>
            <person name="Papp V."/>
            <person name="Albert L."/>
            <person name="Andreopoulos W."/>
            <person name="Angelini C."/>
            <person name="Antonin V."/>
            <person name="Barry K.W."/>
            <person name="Bougher N.L."/>
            <person name="Buchanan P."/>
            <person name="Buyck B."/>
            <person name="Bense V."/>
            <person name="Catcheside P."/>
            <person name="Chovatia M."/>
            <person name="Cooper J."/>
            <person name="Damon W."/>
            <person name="Desjardin D."/>
            <person name="Finy P."/>
            <person name="Geml J."/>
            <person name="Haridas S."/>
            <person name="Hughes K."/>
            <person name="Justo A."/>
            <person name="Karasinski D."/>
            <person name="Kautmanova I."/>
            <person name="Kiss B."/>
            <person name="Kocsube S."/>
            <person name="Kotiranta H."/>
            <person name="LaButti K.M."/>
            <person name="Lechner B.E."/>
            <person name="Liimatainen K."/>
            <person name="Lipzen A."/>
            <person name="Lukacs Z."/>
            <person name="Mihaltcheva S."/>
            <person name="Morgado L.N."/>
            <person name="Niskanen T."/>
            <person name="Noordeloos M.E."/>
            <person name="Ohm R.A."/>
            <person name="Ortiz-Santana B."/>
            <person name="Ovrebo C."/>
            <person name="Racz N."/>
            <person name="Riley R."/>
            <person name="Savchenko A."/>
            <person name="Shiryaev A."/>
            <person name="Soop K."/>
            <person name="Spirin V."/>
            <person name="Szebenyi C."/>
            <person name="Tomsovsky M."/>
            <person name="Tulloss R.E."/>
            <person name="Uehling J."/>
            <person name="Grigoriev I.V."/>
            <person name="Vagvolgyi C."/>
            <person name="Papp T."/>
            <person name="Martin F.M."/>
            <person name="Miettinen O."/>
            <person name="Hibbett D.S."/>
            <person name="Nagy L.G."/>
        </authorList>
    </citation>
    <scope>NUCLEOTIDE SEQUENCE [LARGE SCALE GENOMIC DNA]</scope>
    <source>
        <strain evidence="2 3">CBS 166.37</strain>
    </source>
</reference>
<dbReference type="EMBL" id="ML213598">
    <property type="protein sequence ID" value="TFK39711.1"/>
    <property type="molecule type" value="Genomic_DNA"/>
</dbReference>
<name>A0A5C3MEW1_9AGAR</name>
<keyword evidence="3" id="KW-1185">Reference proteome</keyword>
<proteinExistence type="predicted"/>
<dbReference type="Proteomes" id="UP000308652">
    <property type="component" value="Unassembled WGS sequence"/>
</dbReference>
<evidence type="ECO:0000313" key="3">
    <source>
        <dbReference type="Proteomes" id="UP000308652"/>
    </source>
</evidence>
<feature type="transmembrane region" description="Helical" evidence="1">
    <location>
        <begin position="26"/>
        <end position="46"/>
    </location>
</feature>
<keyword evidence="1" id="KW-1133">Transmembrane helix</keyword>
<evidence type="ECO:0000313" key="2">
    <source>
        <dbReference type="EMBL" id="TFK39711.1"/>
    </source>
</evidence>
<organism evidence="2 3">
    <name type="scientific">Crucibulum laeve</name>
    <dbReference type="NCBI Taxonomy" id="68775"/>
    <lineage>
        <taxon>Eukaryota</taxon>
        <taxon>Fungi</taxon>
        <taxon>Dikarya</taxon>
        <taxon>Basidiomycota</taxon>
        <taxon>Agaricomycotina</taxon>
        <taxon>Agaricomycetes</taxon>
        <taxon>Agaricomycetidae</taxon>
        <taxon>Agaricales</taxon>
        <taxon>Agaricineae</taxon>
        <taxon>Nidulariaceae</taxon>
        <taxon>Crucibulum</taxon>
    </lineage>
</organism>
<protein>
    <submittedName>
        <fullName evidence="2">Uncharacterized protein</fullName>
    </submittedName>
</protein>
<evidence type="ECO:0000256" key="1">
    <source>
        <dbReference type="SAM" id="Phobius"/>
    </source>
</evidence>
<keyword evidence="1" id="KW-0812">Transmembrane</keyword>
<dbReference type="AlphaFoldDB" id="A0A5C3MEW1"/>